<dbReference type="InterPro" id="IPR020904">
    <property type="entry name" value="Sc_DH/Rdtase_CS"/>
</dbReference>
<dbReference type="PRINTS" id="PR00080">
    <property type="entry name" value="SDRFAMILY"/>
</dbReference>
<dbReference type="PROSITE" id="PS00061">
    <property type="entry name" value="ADH_SHORT"/>
    <property type="match status" value="1"/>
</dbReference>
<accession>A0A151X9L1</accession>
<comment type="similarity">
    <text evidence="2">Belongs to the short-chain dehydrogenases/reductases (SDR) family.</text>
</comment>
<dbReference type="GO" id="GO:0016491">
    <property type="term" value="F:oxidoreductase activity"/>
    <property type="evidence" value="ECO:0007669"/>
    <property type="project" value="UniProtKB-KW"/>
</dbReference>
<name>A0A151X9L1_9HYME</name>
<evidence type="ECO:0000313" key="3">
    <source>
        <dbReference type="EMBL" id="KYQ57052.1"/>
    </source>
</evidence>
<dbReference type="STRING" id="64791.A0A151X9L1"/>
<dbReference type="PRINTS" id="PR00081">
    <property type="entry name" value="GDHRDH"/>
</dbReference>
<dbReference type="AlphaFoldDB" id="A0A151X9L1"/>
<gene>
    <name evidence="3" type="ORF">ALC60_04040</name>
</gene>
<evidence type="ECO:0000313" key="4">
    <source>
        <dbReference type="Proteomes" id="UP000075809"/>
    </source>
</evidence>
<dbReference type="PANTHER" id="PTHR43157:SF31">
    <property type="entry name" value="PHOSPHATIDYLINOSITOL-GLYCAN BIOSYNTHESIS CLASS F PROTEIN"/>
    <property type="match status" value="1"/>
</dbReference>
<dbReference type="InterPro" id="IPR036291">
    <property type="entry name" value="NAD(P)-bd_dom_sf"/>
</dbReference>
<evidence type="ECO:0000256" key="2">
    <source>
        <dbReference type="RuleBase" id="RU000363"/>
    </source>
</evidence>
<reference evidence="3 4" key="1">
    <citation type="submission" date="2015-09" db="EMBL/GenBank/DDBJ databases">
        <title>Trachymyrmex zeteki WGS genome.</title>
        <authorList>
            <person name="Nygaard S."/>
            <person name="Hu H."/>
            <person name="Boomsma J."/>
            <person name="Zhang G."/>
        </authorList>
    </citation>
    <scope>NUCLEOTIDE SEQUENCE [LARGE SCALE GENOMIC DNA]</scope>
    <source>
        <strain evidence="3">Tzet28-1</strain>
        <tissue evidence="3">Whole body</tissue>
    </source>
</reference>
<evidence type="ECO:0000256" key="1">
    <source>
        <dbReference type="ARBA" id="ARBA00023002"/>
    </source>
</evidence>
<dbReference type="PANTHER" id="PTHR43157">
    <property type="entry name" value="PHOSPHATIDYLINOSITOL-GLYCAN BIOSYNTHESIS CLASS F PROTEIN-RELATED"/>
    <property type="match status" value="1"/>
</dbReference>
<dbReference type="Gene3D" id="3.40.50.720">
    <property type="entry name" value="NAD(P)-binding Rossmann-like Domain"/>
    <property type="match status" value="1"/>
</dbReference>
<dbReference type="EMBL" id="KQ982373">
    <property type="protein sequence ID" value="KYQ57052.1"/>
    <property type="molecule type" value="Genomic_DNA"/>
</dbReference>
<proteinExistence type="inferred from homology"/>
<dbReference type="SUPFAM" id="SSF51735">
    <property type="entry name" value="NAD(P)-binding Rossmann-fold domains"/>
    <property type="match status" value="1"/>
</dbReference>
<keyword evidence="1" id="KW-0560">Oxidoreductase</keyword>
<protein>
    <submittedName>
        <fullName evidence="3">Retinol dehydrogenase 13</fullName>
    </submittedName>
</protein>
<keyword evidence="4" id="KW-1185">Reference proteome</keyword>
<organism evidence="3 4">
    <name type="scientific">Mycetomoellerius zeteki</name>
    <dbReference type="NCBI Taxonomy" id="64791"/>
    <lineage>
        <taxon>Eukaryota</taxon>
        <taxon>Metazoa</taxon>
        <taxon>Ecdysozoa</taxon>
        <taxon>Arthropoda</taxon>
        <taxon>Hexapoda</taxon>
        <taxon>Insecta</taxon>
        <taxon>Pterygota</taxon>
        <taxon>Neoptera</taxon>
        <taxon>Endopterygota</taxon>
        <taxon>Hymenoptera</taxon>
        <taxon>Apocrita</taxon>
        <taxon>Aculeata</taxon>
        <taxon>Formicoidea</taxon>
        <taxon>Formicidae</taxon>
        <taxon>Myrmicinae</taxon>
        <taxon>Mycetomoellerius</taxon>
    </lineage>
</organism>
<dbReference type="Proteomes" id="UP000075809">
    <property type="component" value="Unassembled WGS sequence"/>
</dbReference>
<sequence length="297" mass="33752">MGGPKYEGKEDLVDKVVIVTGANSGIGRETVLELAKRNAKVIMACRDVKKCETERRIIVLETKNKYVYCRKCDLASQESIRKFVTQFKKEYDKLHILINNAGVMRCPKSFTEEGIEMQLGVNYMGHFLLTNLLLDVLKTSAPSRIVNLTSAVHRTGQINIQNLNWDNNYDAGRAYSQSKLAIILFTRELASRLKGTNVTVNAIHPGIVDTNITRHMFVYNNFFVRIFLKPFAWPFIKAPRHGAQTVLYAALDPNLTNVSGCYLDNCESKEVSEEAKNDNLAKWLWKVSEKWTKLNVT</sequence>
<dbReference type="Pfam" id="PF00106">
    <property type="entry name" value="adh_short"/>
    <property type="match status" value="1"/>
</dbReference>
<dbReference type="InterPro" id="IPR002347">
    <property type="entry name" value="SDR_fam"/>
</dbReference>